<evidence type="ECO:0000256" key="6">
    <source>
        <dbReference type="ARBA" id="ARBA00022525"/>
    </source>
</evidence>
<evidence type="ECO:0000256" key="1">
    <source>
        <dbReference type="ARBA" id="ARBA00001974"/>
    </source>
</evidence>
<evidence type="ECO:0000256" key="11">
    <source>
        <dbReference type="ARBA" id="ARBA00034010"/>
    </source>
</evidence>
<evidence type="ECO:0000256" key="12">
    <source>
        <dbReference type="ARBA" id="ARBA00034029"/>
    </source>
</evidence>
<dbReference type="AlphaFoldDB" id="A8NM83"/>
<reference evidence="18 19" key="1">
    <citation type="journal article" date="2010" name="Proc. Natl. Acad. Sci. U.S.A.">
        <title>Insights into evolution of multicellular fungi from the assembled chromosomes of the mushroom Coprinopsis cinerea (Coprinus cinereus).</title>
        <authorList>
            <person name="Stajich J.E."/>
            <person name="Wilke S.K."/>
            <person name="Ahren D."/>
            <person name="Au C.H."/>
            <person name="Birren B.W."/>
            <person name="Borodovsky M."/>
            <person name="Burns C."/>
            <person name="Canback B."/>
            <person name="Casselton L.A."/>
            <person name="Cheng C.K."/>
            <person name="Deng J."/>
            <person name="Dietrich F.S."/>
            <person name="Fargo D.C."/>
            <person name="Farman M.L."/>
            <person name="Gathman A.C."/>
            <person name="Goldberg J."/>
            <person name="Guigo R."/>
            <person name="Hoegger P.J."/>
            <person name="Hooker J.B."/>
            <person name="Huggins A."/>
            <person name="James T.Y."/>
            <person name="Kamada T."/>
            <person name="Kilaru S."/>
            <person name="Kodira C."/>
            <person name="Kues U."/>
            <person name="Kupfer D."/>
            <person name="Kwan H.S."/>
            <person name="Lomsadze A."/>
            <person name="Li W."/>
            <person name="Lilly W.W."/>
            <person name="Ma L.J."/>
            <person name="Mackey A.J."/>
            <person name="Manning G."/>
            <person name="Martin F."/>
            <person name="Muraguchi H."/>
            <person name="Natvig D.O."/>
            <person name="Palmerini H."/>
            <person name="Ramesh M.A."/>
            <person name="Rehmeyer C.J."/>
            <person name="Roe B.A."/>
            <person name="Shenoy N."/>
            <person name="Stanke M."/>
            <person name="Ter-Hovhannisyan V."/>
            <person name="Tunlid A."/>
            <person name="Velagapudi R."/>
            <person name="Vision T.J."/>
            <person name="Zeng Q."/>
            <person name="Zolan M.E."/>
            <person name="Pukkila P.J."/>
        </authorList>
    </citation>
    <scope>NUCLEOTIDE SEQUENCE [LARGE SCALE GENOMIC DNA]</scope>
    <source>
        <strain evidence="19">Okayama-7 / 130 / ATCC MYA-4618 / FGSC 9003</strain>
    </source>
</reference>
<dbReference type="OrthoDB" id="269227at2759"/>
<comment type="subunit">
    <text evidence="4">Monomer.</text>
</comment>
<evidence type="ECO:0000313" key="18">
    <source>
        <dbReference type="EMBL" id="EAU86932.2"/>
    </source>
</evidence>
<protein>
    <recommendedName>
        <fullName evidence="5">pyranose dehydrogenase (acceptor)</fullName>
        <ecNumber evidence="5">1.1.99.29</ecNumber>
    </recommendedName>
</protein>
<evidence type="ECO:0000256" key="16">
    <source>
        <dbReference type="PIRSR" id="PIRSR000137-2"/>
    </source>
</evidence>
<evidence type="ECO:0000256" key="5">
    <source>
        <dbReference type="ARBA" id="ARBA00013177"/>
    </source>
</evidence>
<comment type="catalytic activity">
    <reaction evidence="11">
        <text>pyranose + acceptor = pyranos-2,3-diulose + reduced acceptor.</text>
        <dbReference type="EC" id="1.1.99.29"/>
    </reaction>
</comment>
<evidence type="ECO:0000256" key="9">
    <source>
        <dbReference type="ARBA" id="ARBA00024699"/>
    </source>
</evidence>
<comment type="similarity">
    <text evidence="3">Belongs to the GMC oxidoreductase family.</text>
</comment>
<evidence type="ECO:0000256" key="4">
    <source>
        <dbReference type="ARBA" id="ARBA00011245"/>
    </source>
</evidence>
<dbReference type="HOGENOM" id="CLU_002865_6_3_1"/>
<dbReference type="Pfam" id="PF00732">
    <property type="entry name" value="GMC_oxred_N"/>
    <property type="match status" value="1"/>
</dbReference>
<dbReference type="Gene3D" id="3.30.560.10">
    <property type="entry name" value="Glucose Oxidase, domain 3"/>
    <property type="match status" value="1"/>
</dbReference>
<evidence type="ECO:0000256" key="2">
    <source>
        <dbReference type="ARBA" id="ARBA00004613"/>
    </source>
</evidence>
<evidence type="ECO:0000256" key="10">
    <source>
        <dbReference type="ARBA" id="ARBA00033986"/>
    </source>
</evidence>
<dbReference type="InParanoid" id="A8NM83"/>
<gene>
    <name evidence="18" type="ORF">CC1G_09789</name>
</gene>
<dbReference type="GO" id="GO:0005576">
    <property type="term" value="C:extracellular region"/>
    <property type="evidence" value="ECO:0007669"/>
    <property type="project" value="UniProtKB-SubCell"/>
</dbReference>
<comment type="catalytic activity">
    <reaction evidence="14">
        <text>a pyranoside + acceptor = a pyranosid-3,4-diulose + reduced acceptor.</text>
        <dbReference type="EC" id="1.1.99.29"/>
    </reaction>
</comment>
<dbReference type="InterPro" id="IPR012132">
    <property type="entry name" value="GMC_OxRdtase"/>
</dbReference>
<evidence type="ECO:0000259" key="17">
    <source>
        <dbReference type="PROSITE" id="PS00624"/>
    </source>
</evidence>
<feature type="binding site" evidence="16">
    <location>
        <position position="246"/>
    </location>
    <ligand>
        <name>FAD</name>
        <dbReference type="ChEBI" id="CHEBI:57692"/>
    </ligand>
</feature>
<comment type="function">
    <text evidence="9">Catalyzes the single-oxidation or sequential double oxidation reaction of carbohydrates primarily at carbon-2 and/or carbon-3 with the concomitant reduction of the flavin. The enzyme exhibits a broad sugar substrate specificity, oxidizing different aldopyranoses to the corresponding C-1, C-2, C-3 or C-1,2, C-2,3 and C-3,4 (di)dehydro sugars with substrate-specific regioselectivity. Accepts only a narrow range of electron acceptors such as substituted benzoquinones and complexed metal ions and reacts extremely slowly with O(2) as acceptor. May play a role in the natural recycling of plant matter by oxidizing all major monosaccharides in lignocellulose and by reducing quinone compounds or reactive radical species generated during lignin depolymerization.</text>
</comment>
<feature type="domain" description="Glucose-methanol-choline oxidoreductase N-terminal" evidence="17">
    <location>
        <begin position="274"/>
        <end position="288"/>
    </location>
</feature>
<dbReference type="PROSITE" id="PS00624">
    <property type="entry name" value="GMC_OXRED_2"/>
    <property type="match status" value="1"/>
</dbReference>
<name>A8NM83_COPC7</name>
<evidence type="ECO:0000256" key="3">
    <source>
        <dbReference type="ARBA" id="ARBA00010790"/>
    </source>
</evidence>
<dbReference type="PANTHER" id="PTHR11552">
    <property type="entry name" value="GLUCOSE-METHANOL-CHOLINE GMC OXIDOREDUCTASE"/>
    <property type="match status" value="1"/>
</dbReference>
<comment type="catalytic activity">
    <reaction evidence="10">
        <text>pyranose + acceptor = pyranos-2-ulose + reduced acceptor.</text>
        <dbReference type="EC" id="1.1.99.29"/>
    </reaction>
</comment>
<dbReference type="Proteomes" id="UP000001861">
    <property type="component" value="Unassembled WGS sequence"/>
</dbReference>
<keyword evidence="19" id="KW-1185">Reference proteome</keyword>
<evidence type="ECO:0000256" key="8">
    <source>
        <dbReference type="ARBA" id="ARBA00022827"/>
    </source>
</evidence>
<dbReference type="Pfam" id="PF05199">
    <property type="entry name" value="GMC_oxred_C"/>
    <property type="match status" value="1"/>
</dbReference>
<dbReference type="EMBL" id="AACS02000012">
    <property type="protein sequence ID" value="EAU86932.2"/>
    <property type="molecule type" value="Genomic_DNA"/>
</dbReference>
<accession>A8NM83</accession>
<comment type="subcellular location">
    <subcellularLocation>
        <location evidence="2">Secreted</location>
    </subcellularLocation>
</comment>
<evidence type="ECO:0000313" key="19">
    <source>
        <dbReference type="Proteomes" id="UP000001861"/>
    </source>
</evidence>
<dbReference type="KEGG" id="cci:CC1G_09789"/>
<keyword evidence="8 16" id="KW-0274">FAD</keyword>
<evidence type="ECO:0000256" key="7">
    <source>
        <dbReference type="ARBA" id="ARBA00022630"/>
    </source>
</evidence>
<dbReference type="SUPFAM" id="SSF51905">
    <property type="entry name" value="FAD/NAD(P)-binding domain"/>
    <property type="match status" value="1"/>
</dbReference>
<feature type="active site" description="Proton acceptor" evidence="15">
    <location>
        <position position="557"/>
    </location>
</feature>
<comment type="catalytic activity">
    <reaction evidence="13">
        <text>a pyranoside + acceptor = a pyranosid-3-ulose + reduced acceptor.</text>
        <dbReference type="EC" id="1.1.99.29"/>
    </reaction>
</comment>
<keyword evidence="6" id="KW-0964">Secreted</keyword>
<dbReference type="GeneID" id="6011379"/>
<comment type="catalytic activity">
    <reaction evidence="12">
        <text>pyranose + acceptor = pyranos-3-ulose + reduced acceptor.</text>
        <dbReference type="EC" id="1.1.99.29"/>
    </reaction>
</comment>
<dbReference type="InterPro" id="IPR007867">
    <property type="entry name" value="GMC_OxRtase_C"/>
</dbReference>
<dbReference type="GO" id="GO:0033718">
    <property type="term" value="F:pyranose dehydrogenase (acceptor) activity"/>
    <property type="evidence" value="ECO:0007669"/>
    <property type="project" value="UniProtKB-EC"/>
</dbReference>
<evidence type="ECO:0000256" key="15">
    <source>
        <dbReference type="PIRSR" id="PIRSR000137-1"/>
    </source>
</evidence>
<feature type="active site" description="Proton donor" evidence="15">
    <location>
        <position position="513"/>
    </location>
</feature>
<dbReference type="Gene3D" id="3.50.50.60">
    <property type="entry name" value="FAD/NAD(P)-binding domain"/>
    <property type="match status" value="1"/>
</dbReference>
<organism evidence="18 19">
    <name type="scientific">Coprinopsis cinerea (strain Okayama-7 / 130 / ATCC MYA-4618 / FGSC 9003)</name>
    <name type="common">Inky cap fungus</name>
    <name type="synonym">Hormographiella aspergillata</name>
    <dbReference type="NCBI Taxonomy" id="240176"/>
    <lineage>
        <taxon>Eukaryota</taxon>
        <taxon>Fungi</taxon>
        <taxon>Dikarya</taxon>
        <taxon>Basidiomycota</taxon>
        <taxon>Agaricomycotina</taxon>
        <taxon>Agaricomycetes</taxon>
        <taxon>Agaricomycetidae</taxon>
        <taxon>Agaricales</taxon>
        <taxon>Agaricineae</taxon>
        <taxon>Psathyrellaceae</taxon>
        <taxon>Coprinopsis</taxon>
    </lineage>
</organism>
<evidence type="ECO:0000256" key="13">
    <source>
        <dbReference type="ARBA" id="ARBA00034050"/>
    </source>
</evidence>
<dbReference type="InterPro" id="IPR036188">
    <property type="entry name" value="FAD/NAD-bd_sf"/>
</dbReference>
<dbReference type="eggNOG" id="KOG1238">
    <property type="taxonomic scope" value="Eukaryota"/>
</dbReference>
<evidence type="ECO:0000256" key="14">
    <source>
        <dbReference type="ARBA" id="ARBA00034059"/>
    </source>
</evidence>
<proteinExistence type="inferred from homology"/>
<dbReference type="InterPro" id="IPR000172">
    <property type="entry name" value="GMC_OxRdtase_N"/>
</dbReference>
<dbReference type="OMA" id="NFATTWH"/>
<dbReference type="VEuPathDB" id="FungiDB:CC1G_09789"/>
<dbReference type="PANTHER" id="PTHR11552:SF147">
    <property type="entry name" value="CHOLINE DEHYDROGENASE, MITOCHONDRIAL"/>
    <property type="match status" value="1"/>
</dbReference>
<comment type="caution">
    <text evidence="18">The sequence shown here is derived from an EMBL/GenBank/DDBJ whole genome shotgun (WGS) entry which is preliminary data.</text>
</comment>
<dbReference type="RefSeq" id="XP_001834862.2">
    <property type="nucleotide sequence ID" value="XM_001834810.2"/>
</dbReference>
<dbReference type="SUPFAM" id="SSF54373">
    <property type="entry name" value="FAD-linked reductases, C-terminal domain"/>
    <property type="match status" value="1"/>
</dbReference>
<sequence>MSTILGCDAMVEYDFVIVGGGNAGCVVANRLSENPKFNVLVIEAGPRFRASYEGVLDAQVPGFLPALLQNSTYDYNYTSVAQSQLNDRRLGLPRARLLGGSSSHNGMLYTRGSSSDYDRWAAVTGDAGWSWKKLLPYIFRNEKWVKPNRDIDIEGMYDPRSHSYKGMTFVSLPSFPDAIDAKVEQAARELGGEWSWNVDTNSGDSLGVGWGQYTIGNGERSSAAAAYLSQKYVKRKNLHVLVNHRVTKVTPASGGATTPVQKVTARKEVILSAGAFGTPQILLLSGIGDTAELNEVGIEPKVHLPSVGKNLTEQPLLPLIWQLGINGTFDTCAGPFPHLCLDFDRLPDPALRTQTEWFREWKTSRTGPLTFLNVNTVAWTRLPDDSPVYAQYPDPSSGRNTPQLEIQFVGTGLYPTPGPNILLAAVLVTPGFESRGSVKLNSTNIYDSPLIDLGLMKSGFDWYGLREAVRASRRFFAAPAWQDYQLTLLPPFDTDNDEQLDEGIRDLVTGALHPVGSASMSPKGAQWGVVDPDLRVKKVRGLRIVDASVMPYITSGHTQAPVYAIAERAADLIKQYWA</sequence>
<dbReference type="EC" id="1.1.99.29" evidence="5"/>
<comment type="cofactor">
    <cofactor evidence="1 16">
        <name>FAD</name>
        <dbReference type="ChEBI" id="CHEBI:57692"/>
    </cofactor>
</comment>
<keyword evidence="7" id="KW-0285">Flavoprotein</keyword>
<dbReference type="PIRSF" id="PIRSF000137">
    <property type="entry name" value="Alcohol_oxidase"/>
    <property type="match status" value="1"/>
</dbReference>
<dbReference type="GO" id="GO:0050660">
    <property type="term" value="F:flavin adenine dinucleotide binding"/>
    <property type="evidence" value="ECO:0007669"/>
    <property type="project" value="InterPro"/>
</dbReference>